<dbReference type="EMBL" id="CP046455">
    <property type="protein sequence ID" value="QGU05994.1"/>
    <property type="molecule type" value="Genomic_DNA"/>
</dbReference>
<dbReference type="Pfam" id="PF02219">
    <property type="entry name" value="MTHFR"/>
    <property type="match status" value="1"/>
</dbReference>
<dbReference type="UniPathway" id="UPA00193"/>
<evidence type="ECO:0000256" key="4">
    <source>
        <dbReference type="ARBA" id="ARBA00022630"/>
    </source>
</evidence>
<dbReference type="PANTHER" id="PTHR45754">
    <property type="entry name" value="METHYLENETETRAHYDROFOLATE REDUCTASE"/>
    <property type="match status" value="1"/>
</dbReference>
<dbReference type="InterPro" id="IPR003171">
    <property type="entry name" value="Mehydrof_redctse-like"/>
</dbReference>
<evidence type="ECO:0000256" key="7">
    <source>
        <dbReference type="ARBA" id="ARBA00048628"/>
    </source>
</evidence>
<evidence type="ECO:0000256" key="8">
    <source>
        <dbReference type="RuleBase" id="RU003862"/>
    </source>
</evidence>
<accession>A0A6B8VXC1</accession>
<dbReference type="GO" id="GO:0071949">
    <property type="term" value="F:FAD binding"/>
    <property type="evidence" value="ECO:0007669"/>
    <property type="project" value="TreeGrafter"/>
</dbReference>
<comment type="cofactor">
    <cofactor evidence="1 8">
        <name>FAD</name>
        <dbReference type="ChEBI" id="CHEBI:57692"/>
    </cofactor>
</comment>
<comment type="similarity">
    <text evidence="3 8">Belongs to the methylenetetrahydrofolate reductase family.</text>
</comment>
<dbReference type="GO" id="GO:0106312">
    <property type="term" value="F:methylenetetrahydrofolate reductase (NADH) activity"/>
    <property type="evidence" value="ECO:0007669"/>
    <property type="project" value="UniProtKB-EC"/>
</dbReference>
<keyword evidence="6 8" id="KW-0560">Oxidoreductase</keyword>
<dbReference type="InterPro" id="IPR029041">
    <property type="entry name" value="FAD-linked_oxidoreductase-like"/>
</dbReference>
<dbReference type="CDD" id="cd00537">
    <property type="entry name" value="MTHFR"/>
    <property type="match status" value="1"/>
</dbReference>
<evidence type="ECO:0000313" key="9">
    <source>
        <dbReference type="EMBL" id="QGU05994.1"/>
    </source>
</evidence>
<dbReference type="PANTHER" id="PTHR45754:SF3">
    <property type="entry name" value="METHYLENETETRAHYDROFOLATE REDUCTASE (NADPH)"/>
    <property type="match status" value="1"/>
</dbReference>
<dbReference type="KEGG" id="cok:COCCU_00125"/>
<dbReference type="Proteomes" id="UP000424462">
    <property type="component" value="Chromosome"/>
</dbReference>
<evidence type="ECO:0000256" key="3">
    <source>
        <dbReference type="ARBA" id="ARBA00006743"/>
    </source>
</evidence>
<dbReference type="GO" id="GO:0005829">
    <property type="term" value="C:cytosol"/>
    <property type="evidence" value="ECO:0007669"/>
    <property type="project" value="TreeGrafter"/>
</dbReference>
<comment type="catalytic activity">
    <reaction evidence="7">
        <text>(6S)-5-methyl-5,6,7,8-tetrahydrofolate + NAD(+) = (6R)-5,10-methylene-5,6,7,8-tetrahydrofolate + NADH + H(+)</text>
        <dbReference type="Rhea" id="RHEA:19821"/>
        <dbReference type="ChEBI" id="CHEBI:15378"/>
        <dbReference type="ChEBI" id="CHEBI:15636"/>
        <dbReference type="ChEBI" id="CHEBI:18608"/>
        <dbReference type="ChEBI" id="CHEBI:57540"/>
        <dbReference type="ChEBI" id="CHEBI:57945"/>
        <dbReference type="EC" id="1.5.1.54"/>
    </reaction>
    <physiologicalReaction direction="right-to-left" evidence="7">
        <dbReference type="Rhea" id="RHEA:19823"/>
    </physiologicalReaction>
</comment>
<protein>
    <recommendedName>
        <fullName evidence="8">Methylenetetrahydrofolate reductase</fullName>
    </recommendedName>
</protein>
<dbReference type="GO" id="GO:0035999">
    <property type="term" value="P:tetrahydrofolate interconversion"/>
    <property type="evidence" value="ECO:0007669"/>
    <property type="project" value="UniProtKB-UniPathway"/>
</dbReference>
<dbReference type="AlphaFoldDB" id="A0A6B8VXC1"/>
<dbReference type="Gene3D" id="3.20.20.220">
    <property type="match status" value="1"/>
</dbReference>
<evidence type="ECO:0000256" key="2">
    <source>
        <dbReference type="ARBA" id="ARBA00004777"/>
    </source>
</evidence>
<organism evidence="9 10">
    <name type="scientific">Corynebacterium occultum</name>
    <dbReference type="NCBI Taxonomy" id="2675219"/>
    <lineage>
        <taxon>Bacteria</taxon>
        <taxon>Bacillati</taxon>
        <taxon>Actinomycetota</taxon>
        <taxon>Actinomycetes</taxon>
        <taxon>Mycobacteriales</taxon>
        <taxon>Corynebacteriaceae</taxon>
        <taxon>Corynebacterium</taxon>
    </lineage>
</organism>
<sequence length="364" mass="40273">MSSHADMLNANAHQRRHSMLSGEKHRFTRTTRVSASAPLDDDIFSGIDSEKSTPALDPTDLLGWAPGARHRTSLSFEVMPPRHDTDETKIENLLATLESYGPDYLAVTSSLRSGWLEGTSNFIAQIDQNTRMRPLAHLTCTAGPTEELIGWINRLVDSGVRGFLALRGDYPEGQTGPDLGHLPYATDLIRLIRDVEKRQAARFGAGRLAVGVAAYPSGHAESQSHDEDIDVLLAKQRCGADFAITQLFFDAEDFIRFRERARLAGVSIPLIPGIIPITSVQRLRRMGGLSGLQVPERLIRRLEAADTPEGQYEIGMQATADLARTLLSADTESLHLYTFNRPDVTVELLDRIGIAPRTKRRQRS</sequence>
<evidence type="ECO:0000256" key="5">
    <source>
        <dbReference type="ARBA" id="ARBA00022827"/>
    </source>
</evidence>
<gene>
    <name evidence="9" type="primary">metF</name>
    <name evidence="9" type="ORF">COCCU_00125</name>
</gene>
<evidence type="ECO:0000256" key="1">
    <source>
        <dbReference type="ARBA" id="ARBA00001974"/>
    </source>
</evidence>
<reference evidence="9 10" key="1">
    <citation type="submission" date="2019-11" db="EMBL/GenBank/DDBJ databases">
        <title>Complete genome sequence of Corynebacterium kalinowskii 1959, a novel Corynebacterium species isolated from soil of a small paddock in Vilsendorf, Germany.</title>
        <authorList>
            <person name="Schaffert L."/>
            <person name="Ruwe M."/>
            <person name="Milse J."/>
            <person name="Hanuschka K."/>
            <person name="Ortseifen V."/>
            <person name="Droste J."/>
            <person name="Brandt D."/>
            <person name="Schlueter L."/>
            <person name="Kutter Y."/>
            <person name="Vinke S."/>
            <person name="Viehoefer P."/>
            <person name="Jacob L."/>
            <person name="Luebke N.-C."/>
            <person name="Schulte-Berndt E."/>
            <person name="Hain C."/>
            <person name="Linder M."/>
            <person name="Schmidt P."/>
            <person name="Wollenschlaeger L."/>
            <person name="Luttermann T."/>
            <person name="Thieme E."/>
            <person name="Hassa J."/>
            <person name="Haak M."/>
            <person name="Wittchen M."/>
            <person name="Mentz A."/>
            <person name="Persicke M."/>
            <person name="Busche T."/>
            <person name="Ruckert C."/>
        </authorList>
    </citation>
    <scope>NUCLEOTIDE SEQUENCE [LARGE SCALE GENOMIC DNA]</scope>
    <source>
        <strain evidence="9 10">2039</strain>
    </source>
</reference>
<dbReference type="SUPFAM" id="SSF51730">
    <property type="entry name" value="FAD-linked oxidoreductase"/>
    <property type="match status" value="1"/>
</dbReference>
<evidence type="ECO:0000256" key="6">
    <source>
        <dbReference type="ARBA" id="ARBA00023002"/>
    </source>
</evidence>
<evidence type="ECO:0000313" key="10">
    <source>
        <dbReference type="Proteomes" id="UP000424462"/>
    </source>
</evidence>
<keyword evidence="4 8" id="KW-0285">Flavoprotein</keyword>
<comment type="pathway">
    <text evidence="2 8">One-carbon metabolism; tetrahydrofolate interconversion.</text>
</comment>
<keyword evidence="10" id="KW-1185">Reference proteome</keyword>
<proteinExistence type="inferred from homology"/>
<keyword evidence="5 8" id="KW-0274">FAD</keyword>
<name>A0A6B8VXC1_9CORY</name>
<dbReference type="GO" id="GO:0009086">
    <property type="term" value="P:methionine biosynthetic process"/>
    <property type="evidence" value="ECO:0007669"/>
    <property type="project" value="TreeGrafter"/>
</dbReference>